<dbReference type="AlphaFoldDB" id="A0A1Y1Y010"/>
<accession>A0A1Y1Y010</accession>
<evidence type="ECO:0000313" key="1">
    <source>
        <dbReference type="EMBL" id="ORX91340.1"/>
    </source>
</evidence>
<name>A0A1Y1Y010_9PLEO</name>
<gene>
    <name evidence="1" type="ORF">BCR34DRAFT_501508</name>
</gene>
<proteinExistence type="predicted"/>
<organism evidence="1 2">
    <name type="scientific">Clohesyomyces aquaticus</name>
    <dbReference type="NCBI Taxonomy" id="1231657"/>
    <lineage>
        <taxon>Eukaryota</taxon>
        <taxon>Fungi</taxon>
        <taxon>Dikarya</taxon>
        <taxon>Ascomycota</taxon>
        <taxon>Pezizomycotina</taxon>
        <taxon>Dothideomycetes</taxon>
        <taxon>Pleosporomycetidae</taxon>
        <taxon>Pleosporales</taxon>
        <taxon>Lindgomycetaceae</taxon>
        <taxon>Clohesyomyces</taxon>
    </lineage>
</organism>
<protein>
    <submittedName>
        <fullName evidence="1">Uncharacterized protein</fullName>
    </submittedName>
</protein>
<sequence length="59" mass="6724">IGEELGETRQRERANQIRSQMGVIGKVHNIVVHIRASLNYTADFKNLASRSILLDNCMR</sequence>
<feature type="non-terminal residue" evidence="1">
    <location>
        <position position="1"/>
    </location>
</feature>
<dbReference type="EMBL" id="MCFA01000470">
    <property type="protein sequence ID" value="ORX91340.1"/>
    <property type="molecule type" value="Genomic_DNA"/>
</dbReference>
<evidence type="ECO:0000313" key="2">
    <source>
        <dbReference type="Proteomes" id="UP000193144"/>
    </source>
</evidence>
<dbReference type="Proteomes" id="UP000193144">
    <property type="component" value="Unassembled WGS sequence"/>
</dbReference>
<comment type="caution">
    <text evidence="1">The sequence shown here is derived from an EMBL/GenBank/DDBJ whole genome shotgun (WGS) entry which is preliminary data.</text>
</comment>
<keyword evidence="2" id="KW-1185">Reference proteome</keyword>
<reference evidence="1 2" key="1">
    <citation type="submission" date="2016-07" db="EMBL/GenBank/DDBJ databases">
        <title>Pervasive Adenine N6-methylation of Active Genes in Fungi.</title>
        <authorList>
            <consortium name="DOE Joint Genome Institute"/>
            <person name="Mondo S.J."/>
            <person name="Dannebaum R.O."/>
            <person name="Kuo R.C."/>
            <person name="Labutti K."/>
            <person name="Haridas S."/>
            <person name="Kuo A."/>
            <person name="Salamov A."/>
            <person name="Ahrendt S.R."/>
            <person name="Lipzen A."/>
            <person name="Sullivan W."/>
            <person name="Andreopoulos W.B."/>
            <person name="Clum A."/>
            <person name="Lindquist E."/>
            <person name="Daum C."/>
            <person name="Ramamoorthy G.K."/>
            <person name="Gryganskyi A."/>
            <person name="Culley D."/>
            <person name="Magnuson J.K."/>
            <person name="James T.Y."/>
            <person name="O'Malley M.A."/>
            <person name="Stajich J.E."/>
            <person name="Spatafora J.W."/>
            <person name="Visel A."/>
            <person name="Grigoriev I.V."/>
        </authorList>
    </citation>
    <scope>NUCLEOTIDE SEQUENCE [LARGE SCALE GENOMIC DNA]</scope>
    <source>
        <strain evidence="1 2">CBS 115471</strain>
    </source>
</reference>